<name>A0A1D8A5W4_9SPHN</name>
<accession>A0A1D8A5W4</accession>
<protein>
    <submittedName>
        <fullName evidence="1">Uncharacterized protein</fullName>
    </submittedName>
</protein>
<dbReference type="AlphaFoldDB" id="A0A1D8A5W4"/>
<sequence>MLDTHPVALRGNALIGNGQHSYHTVDRRLHQFAQANVGDSSRRLDDKYRFTTKRQGADNVET</sequence>
<proteinExistence type="predicted"/>
<dbReference type="KEGG" id="nre:BES08_12545"/>
<gene>
    <name evidence="1" type="ORF">BES08_12545</name>
</gene>
<dbReference type="EMBL" id="CP017075">
    <property type="protein sequence ID" value="AOR77492.1"/>
    <property type="molecule type" value="Genomic_DNA"/>
</dbReference>
<keyword evidence="2" id="KW-1185">Reference proteome</keyword>
<reference evidence="2" key="1">
    <citation type="journal article" date="2017" name="J. Biotechnol.">
        <title>Complete genome sequence of Novosphingobium resinovorum SA1, a versatile xenobiotic-degrading bacterium capable of utilizing sulfanilic acid.</title>
        <authorList>
            <person name="Hegedus B."/>
            <person name="Kos P.B."/>
            <person name="Balint B."/>
            <person name="Maroti G."/>
            <person name="Gan H.M."/>
            <person name="Perei K."/>
            <person name="Rakhely G."/>
        </authorList>
    </citation>
    <scope>NUCLEOTIDE SEQUENCE [LARGE SCALE GENOMIC DNA]</scope>
    <source>
        <strain evidence="2">SA1</strain>
    </source>
</reference>
<organism evidence="1 2">
    <name type="scientific">Novosphingobium resinovorum</name>
    <dbReference type="NCBI Taxonomy" id="158500"/>
    <lineage>
        <taxon>Bacteria</taxon>
        <taxon>Pseudomonadati</taxon>
        <taxon>Pseudomonadota</taxon>
        <taxon>Alphaproteobacteria</taxon>
        <taxon>Sphingomonadales</taxon>
        <taxon>Sphingomonadaceae</taxon>
        <taxon>Novosphingobium</taxon>
    </lineage>
</organism>
<evidence type="ECO:0000313" key="2">
    <source>
        <dbReference type="Proteomes" id="UP000094626"/>
    </source>
</evidence>
<dbReference type="Proteomes" id="UP000094626">
    <property type="component" value="Chromosome"/>
</dbReference>
<evidence type="ECO:0000313" key="1">
    <source>
        <dbReference type="EMBL" id="AOR77492.1"/>
    </source>
</evidence>